<sequence length="110" mass="11913">MSERCVVVALIRPVEGKTAEVRQHLEAVIPAVHQESGCEIYALHESTDGTLIFVEAWDSRQQWVDHIEGPAVAEINARLEGLLASPAEVHEAYDVPAGEPLRGVIPPALG</sequence>
<accession>A0A2L2BQ80</accession>
<dbReference type="PROSITE" id="PS51725">
    <property type="entry name" value="ABM"/>
    <property type="match status" value="1"/>
</dbReference>
<dbReference type="OrthoDB" id="5241825at2"/>
<keyword evidence="3" id="KW-1185">Reference proteome</keyword>
<dbReference type="KEGG" id="psai:C3B54_11830"/>
<dbReference type="AlphaFoldDB" id="A0A2L2BQ80"/>
<dbReference type="GO" id="GO:0004497">
    <property type="term" value="F:monooxygenase activity"/>
    <property type="evidence" value="ECO:0007669"/>
    <property type="project" value="UniProtKB-KW"/>
</dbReference>
<reference evidence="2 3" key="1">
    <citation type="submission" date="2018-02" db="EMBL/GenBank/DDBJ databases">
        <title>Complete genome of the streamlined marine actinobacterium Pontimonas salivibrio CL-TW6 adapted to coastal planktonic lifestype.</title>
        <authorList>
            <person name="Cho B.C."/>
            <person name="Hardies S.C."/>
            <person name="Jang G.I."/>
            <person name="Hwang C.Y."/>
        </authorList>
    </citation>
    <scope>NUCLEOTIDE SEQUENCE [LARGE SCALE GENOMIC DNA]</scope>
    <source>
        <strain evidence="2 3">CL-TW6</strain>
    </source>
</reference>
<evidence type="ECO:0000313" key="2">
    <source>
        <dbReference type="EMBL" id="AVG23808.1"/>
    </source>
</evidence>
<evidence type="ECO:0000259" key="1">
    <source>
        <dbReference type="PROSITE" id="PS51725"/>
    </source>
</evidence>
<dbReference type="InterPro" id="IPR007138">
    <property type="entry name" value="ABM_dom"/>
</dbReference>
<dbReference type="InterPro" id="IPR011008">
    <property type="entry name" value="Dimeric_a/b-barrel"/>
</dbReference>
<keyword evidence="2" id="KW-0503">Monooxygenase</keyword>
<dbReference type="Gene3D" id="3.30.70.100">
    <property type="match status" value="1"/>
</dbReference>
<gene>
    <name evidence="2" type="ORF">C3B54_11830</name>
</gene>
<dbReference type="EMBL" id="CP026923">
    <property type="protein sequence ID" value="AVG23808.1"/>
    <property type="molecule type" value="Genomic_DNA"/>
</dbReference>
<dbReference type="Proteomes" id="UP000243077">
    <property type="component" value="Chromosome"/>
</dbReference>
<dbReference type="Pfam" id="PF03992">
    <property type="entry name" value="ABM"/>
    <property type="match status" value="1"/>
</dbReference>
<feature type="domain" description="ABM" evidence="1">
    <location>
        <begin position="5"/>
        <end position="91"/>
    </location>
</feature>
<keyword evidence="2" id="KW-0560">Oxidoreductase</keyword>
<organism evidence="2 3">
    <name type="scientific">Pontimonas salivibrio</name>
    <dbReference type="NCBI Taxonomy" id="1159327"/>
    <lineage>
        <taxon>Bacteria</taxon>
        <taxon>Bacillati</taxon>
        <taxon>Actinomycetota</taxon>
        <taxon>Actinomycetes</taxon>
        <taxon>Micrococcales</taxon>
        <taxon>Microbacteriaceae</taxon>
        <taxon>Pontimonas</taxon>
    </lineage>
</organism>
<dbReference type="SUPFAM" id="SSF54909">
    <property type="entry name" value="Dimeric alpha+beta barrel"/>
    <property type="match status" value="1"/>
</dbReference>
<dbReference type="RefSeq" id="WP_104913368.1">
    <property type="nucleotide sequence ID" value="NZ_CP026923.1"/>
</dbReference>
<name>A0A2L2BQ80_9MICO</name>
<evidence type="ECO:0000313" key="3">
    <source>
        <dbReference type="Proteomes" id="UP000243077"/>
    </source>
</evidence>
<protein>
    <submittedName>
        <fullName evidence="2">Quinol monooxygenase YgiN</fullName>
    </submittedName>
</protein>
<proteinExistence type="predicted"/>